<evidence type="ECO:0000259" key="1">
    <source>
        <dbReference type="PROSITE" id="PS50097"/>
    </source>
</evidence>
<evidence type="ECO:0000313" key="2">
    <source>
        <dbReference type="EMBL" id="CAG8747718.1"/>
    </source>
</evidence>
<keyword evidence="3" id="KW-1185">Reference proteome</keyword>
<organism evidence="2 3">
    <name type="scientific">Acaulospora morrowiae</name>
    <dbReference type="NCBI Taxonomy" id="94023"/>
    <lineage>
        <taxon>Eukaryota</taxon>
        <taxon>Fungi</taxon>
        <taxon>Fungi incertae sedis</taxon>
        <taxon>Mucoromycota</taxon>
        <taxon>Glomeromycotina</taxon>
        <taxon>Glomeromycetes</taxon>
        <taxon>Diversisporales</taxon>
        <taxon>Acaulosporaceae</taxon>
        <taxon>Acaulospora</taxon>
    </lineage>
</organism>
<gene>
    <name evidence="2" type="ORF">AMORRO_LOCUS15148</name>
</gene>
<dbReference type="AlphaFoldDB" id="A0A9N9NNL7"/>
<feature type="non-terminal residue" evidence="2">
    <location>
        <position position="191"/>
    </location>
</feature>
<dbReference type="PANTHER" id="PTHR46306">
    <property type="entry name" value="BTB/POZ DOMAIN-CONTAINING PROTEIN 9"/>
    <property type="match status" value="1"/>
</dbReference>
<name>A0A9N9NNL7_9GLOM</name>
<dbReference type="InterPro" id="IPR011333">
    <property type="entry name" value="SKP1/BTB/POZ_sf"/>
</dbReference>
<dbReference type="GO" id="GO:0005737">
    <property type="term" value="C:cytoplasm"/>
    <property type="evidence" value="ECO:0007669"/>
    <property type="project" value="TreeGrafter"/>
</dbReference>
<dbReference type="PROSITE" id="PS50097">
    <property type="entry name" value="BTB"/>
    <property type="match status" value="1"/>
</dbReference>
<protein>
    <submittedName>
        <fullName evidence="2">11293_t:CDS:1</fullName>
    </submittedName>
</protein>
<dbReference type="EMBL" id="CAJVPV010033801">
    <property type="protein sequence ID" value="CAG8747718.1"/>
    <property type="molecule type" value="Genomic_DNA"/>
</dbReference>
<dbReference type="Pfam" id="PF00651">
    <property type="entry name" value="BTB"/>
    <property type="match status" value="1"/>
</dbReference>
<dbReference type="Proteomes" id="UP000789342">
    <property type="component" value="Unassembled WGS sequence"/>
</dbReference>
<dbReference type="InterPro" id="IPR052407">
    <property type="entry name" value="BTB_POZ_domain_cont_9"/>
</dbReference>
<dbReference type="Gene3D" id="3.30.710.10">
    <property type="entry name" value="Potassium Channel Kv1.1, Chain A"/>
    <property type="match status" value="1"/>
</dbReference>
<dbReference type="SUPFAM" id="SSF54695">
    <property type="entry name" value="POZ domain"/>
    <property type="match status" value="1"/>
</dbReference>
<accession>A0A9N9NNL7</accession>
<dbReference type="OrthoDB" id="298084at2759"/>
<proteinExistence type="predicted"/>
<comment type="caution">
    <text evidence="2">The sequence shown here is derived from an EMBL/GenBank/DDBJ whole genome shotgun (WGS) entry which is preliminary data.</text>
</comment>
<dbReference type="SMART" id="SM00225">
    <property type="entry name" value="BTB"/>
    <property type="match status" value="1"/>
</dbReference>
<feature type="domain" description="BTB" evidence="1">
    <location>
        <begin position="15"/>
        <end position="86"/>
    </location>
</feature>
<reference evidence="2" key="1">
    <citation type="submission" date="2021-06" db="EMBL/GenBank/DDBJ databases">
        <authorList>
            <person name="Kallberg Y."/>
            <person name="Tangrot J."/>
            <person name="Rosling A."/>
        </authorList>
    </citation>
    <scope>NUCLEOTIDE SEQUENCE</scope>
    <source>
        <strain evidence="2">CL551</strain>
    </source>
</reference>
<evidence type="ECO:0000313" key="3">
    <source>
        <dbReference type="Proteomes" id="UP000789342"/>
    </source>
</evidence>
<dbReference type="InterPro" id="IPR000210">
    <property type="entry name" value="BTB/POZ_dom"/>
</dbReference>
<dbReference type="PANTHER" id="PTHR46306:SF1">
    <property type="entry name" value="BTB_POZ DOMAIN-CONTAINING PROTEIN 9"/>
    <property type="match status" value="1"/>
</dbReference>
<sequence>VGKDFKQLYENRENGDVVIYAGEELKELRAHSQVLLSCSSYFRGILSYEGAKDYAGHFILKKSNILASTFEVILKFAYCGPTDLHELDNAMVLKVLIAVDELGFHKLINYVEKFIIKNLNDFLREDPVKMVHIVASHETFEDLKEFCVEAILTEPDILFGSGKFLTLEESAWMSILKSDEFIIDELEIWDY</sequence>
<feature type="non-terminal residue" evidence="2">
    <location>
        <position position="1"/>
    </location>
</feature>